<protein>
    <recommendedName>
        <fullName evidence="4">Secreted protein</fullName>
    </recommendedName>
</protein>
<feature type="chain" id="PRO_5003658511" description="Secreted protein" evidence="1">
    <location>
        <begin position="22"/>
        <end position="120"/>
    </location>
</feature>
<feature type="signal peptide" evidence="1">
    <location>
        <begin position="1"/>
        <end position="21"/>
    </location>
</feature>
<gene>
    <name evidence="2" type="ORF">UHOR_15605</name>
</gene>
<evidence type="ECO:0000256" key="1">
    <source>
        <dbReference type="SAM" id="SignalP"/>
    </source>
</evidence>
<sequence length="120" mass="12940">MPTRFLLLWTGAIVSWPSATSLCKKKCAMLMCFVLLKCCGSLAITQAPDELLYKIGMVESSASSPLHKCSTKVLAVIWIAEALGKDWSNLHWNMDAHSISLATAPSATYSASTELFAAVS</sequence>
<organism evidence="2 3">
    <name type="scientific">Ustilago hordei</name>
    <name type="common">Barley covered smut fungus</name>
    <dbReference type="NCBI Taxonomy" id="120017"/>
    <lineage>
        <taxon>Eukaryota</taxon>
        <taxon>Fungi</taxon>
        <taxon>Dikarya</taxon>
        <taxon>Basidiomycota</taxon>
        <taxon>Ustilaginomycotina</taxon>
        <taxon>Ustilaginomycetes</taxon>
        <taxon>Ustilaginales</taxon>
        <taxon>Ustilaginaceae</taxon>
        <taxon>Ustilago</taxon>
    </lineage>
</organism>
<reference evidence="2 3" key="1">
    <citation type="journal article" date="2012" name="Plant Cell">
        <title>Genome comparison of barley and maize smut fungi reveals targeted loss of RNA silencing components and species-specific presence of transposable elements.</title>
        <authorList>
            <person name="Laurie J.D."/>
            <person name="Ali S."/>
            <person name="Linning R."/>
            <person name="Mannhaupt G."/>
            <person name="Wong P."/>
            <person name="Gueldener U."/>
            <person name="Muensterkoetter M."/>
            <person name="Moore R."/>
            <person name="Kahmann R."/>
            <person name="Bakkeren G."/>
            <person name="Schirawski J."/>
        </authorList>
    </citation>
    <scope>NUCLEOTIDE SEQUENCE [LARGE SCALE GENOMIC DNA]</scope>
    <source>
        <strain evidence="3">Uh4875-4</strain>
    </source>
</reference>
<keyword evidence="1" id="KW-0732">Signal</keyword>
<proteinExistence type="predicted"/>
<dbReference type="EMBL" id="CAGI01000176">
    <property type="protein sequence ID" value="CCF52690.1"/>
    <property type="molecule type" value="Genomic_DNA"/>
</dbReference>
<dbReference type="OrthoDB" id="10436131at2759"/>
<evidence type="ECO:0000313" key="3">
    <source>
        <dbReference type="Proteomes" id="UP000006174"/>
    </source>
</evidence>
<keyword evidence="3" id="KW-1185">Reference proteome</keyword>
<dbReference type="Proteomes" id="UP000006174">
    <property type="component" value="Unassembled WGS sequence"/>
</dbReference>
<dbReference type="HOGENOM" id="CLU_2051410_0_0_1"/>
<evidence type="ECO:0000313" key="2">
    <source>
        <dbReference type="EMBL" id="CCF52690.1"/>
    </source>
</evidence>
<name>I2G0J7_USTHO</name>
<dbReference type="AlphaFoldDB" id="I2G0J7"/>
<evidence type="ECO:0008006" key="4">
    <source>
        <dbReference type="Google" id="ProtNLM"/>
    </source>
</evidence>
<accession>I2G0J7</accession>
<comment type="caution">
    <text evidence="2">The sequence shown here is derived from an EMBL/GenBank/DDBJ whole genome shotgun (WGS) entry which is preliminary data.</text>
</comment>